<dbReference type="InterPro" id="IPR013783">
    <property type="entry name" value="Ig-like_fold"/>
</dbReference>
<dbReference type="PROSITE" id="PS50853">
    <property type="entry name" value="FN3"/>
    <property type="match status" value="1"/>
</dbReference>
<dbReference type="Pfam" id="PF16656">
    <property type="entry name" value="Pur_ac_phosph_N"/>
    <property type="match status" value="1"/>
</dbReference>
<dbReference type="PANTHER" id="PTHR35340:SF5">
    <property type="entry name" value="ASST-DOMAIN-CONTAINING PROTEIN"/>
    <property type="match status" value="1"/>
</dbReference>
<dbReference type="Pfam" id="PF05935">
    <property type="entry name" value="Arylsulfotrans"/>
    <property type="match status" value="1"/>
</dbReference>
<dbReference type="PROSITE" id="PS51257">
    <property type="entry name" value="PROKAR_LIPOPROTEIN"/>
    <property type="match status" value="1"/>
</dbReference>
<dbReference type="InterPro" id="IPR003961">
    <property type="entry name" value="FN3_dom"/>
</dbReference>
<proteinExistence type="predicted"/>
<dbReference type="CDD" id="cd00063">
    <property type="entry name" value="FN3"/>
    <property type="match status" value="1"/>
</dbReference>
<evidence type="ECO:0000313" key="3">
    <source>
        <dbReference type="Proteomes" id="UP001560573"/>
    </source>
</evidence>
<sequence>MTTMKILGIKNINLQKAIPFVFLFLLGSCTNECKNKVTEIGLSAPGRNTLKVQVDVKTSAPIDTYIEYWRTDSAAQIFTSTVSKQNSSHRFVLTNLQPQQRYEYRVVTKKDDCSAESKTYNFSTPAYPMWFQEFFKIICPQPEKLPASFKEGSMLIYRRDEPGILFLINHKGDIRWYHQVNGTGFKVAHFTQNKTLLSILGSHEYETSYGNEILEVSLTGDTLLHLKKGMNDFEQTIHHEILLNPANQVVTLCVEERTFDLRSRGGGIADTVKGDGILVLDRQGKQVFKWTVFDDVDPLADNEILKTKKDWMHANSVTFDKDGNYLISFYNNGQIWKINAKTGKLMWKFGKNGDFAMPEDGIFDQAHCVHINNRGELMFFDNGVSKRQSRTLAFKLDEANKRAEIAINTKLPTDIYNERMGSSYLLENKYLLQCCSKKNSVVLTDMNGIYVWLLQTGLLPYRVEFIPKELLEPYIVN</sequence>
<dbReference type="InterPro" id="IPR010262">
    <property type="entry name" value="Arylsulfotransferase_bact"/>
</dbReference>
<reference evidence="2 3" key="1">
    <citation type="submission" date="2023-07" db="EMBL/GenBank/DDBJ databases">
        <authorList>
            <person name="Lian W.-H."/>
        </authorList>
    </citation>
    <scope>NUCLEOTIDE SEQUENCE [LARGE SCALE GENOMIC DNA]</scope>
    <source>
        <strain evidence="2 3">SYSU DXS3180</strain>
    </source>
</reference>
<evidence type="ECO:0000259" key="1">
    <source>
        <dbReference type="PROSITE" id="PS50853"/>
    </source>
</evidence>
<dbReference type="EMBL" id="JAULBC010000001">
    <property type="protein sequence ID" value="MEX6686172.1"/>
    <property type="molecule type" value="Genomic_DNA"/>
</dbReference>
<evidence type="ECO:0000313" key="2">
    <source>
        <dbReference type="EMBL" id="MEX6686172.1"/>
    </source>
</evidence>
<name>A0ABV3Z8I7_9BACT</name>
<accession>A0ABV3Z8I7</accession>
<dbReference type="SUPFAM" id="SSF101898">
    <property type="entry name" value="NHL repeat"/>
    <property type="match status" value="1"/>
</dbReference>
<dbReference type="PANTHER" id="PTHR35340">
    <property type="entry name" value="PQQ ENZYME REPEAT PROTEIN-RELATED"/>
    <property type="match status" value="1"/>
</dbReference>
<dbReference type="InterPro" id="IPR053143">
    <property type="entry name" value="Arylsulfate_ST"/>
</dbReference>
<comment type="caution">
    <text evidence="2">The sequence shown here is derived from an EMBL/GenBank/DDBJ whole genome shotgun (WGS) entry which is preliminary data.</text>
</comment>
<dbReference type="Proteomes" id="UP001560573">
    <property type="component" value="Unassembled WGS sequence"/>
</dbReference>
<dbReference type="InterPro" id="IPR011042">
    <property type="entry name" value="6-blade_b-propeller_TolB-like"/>
</dbReference>
<dbReference type="Gene3D" id="2.120.10.30">
    <property type="entry name" value="TolB, C-terminal domain"/>
    <property type="match status" value="1"/>
</dbReference>
<dbReference type="RefSeq" id="WP_369327562.1">
    <property type="nucleotide sequence ID" value="NZ_JAULBC010000001.1"/>
</dbReference>
<dbReference type="InterPro" id="IPR015914">
    <property type="entry name" value="PAPs_N"/>
</dbReference>
<dbReference type="Gene3D" id="2.60.40.10">
    <property type="entry name" value="Immunoglobulins"/>
    <property type="match status" value="1"/>
</dbReference>
<keyword evidence="3" id="KW-1185">Reference proteome</keyword>
<organism evidence="2 3">
    <name type="scientific">Danxiaibacter flavus</name>
    <dbReference type="NCBI Taxonomy" id="3049108"/>
    <lineage>
        <taxon>Bacteria</taxon>
        <taxon>Pseudomonadati</taxon>
        <taxon>Bacteroidota</taxon>
        <taxon>Chitinophagia</taxon>
        <taxon>Chitinophagales</taxon>
        <taxon>Chitinophagaceae</taxon>
        <taxon>Danxiaibacter</taxon>
    </lineage>
</organism>
<protein>
    <submittedName>
        <fullName evidence="2">Aryl-sulfate sulfotransferase</fullName>
    </submittedName>
</protein>
<feature type="domain" description="Fibronectin type-III" evidence="1">
    <location>
        <begin position="36"/>
        <end position="127"/>
    </location>
</feature>
<gene>
    <name evidence="2" type="ORF">QTN47_01630</name>
</gene>